<dbReference type="EMBL" id="CAMGYJ010000007">
    <property type="protein sequence ID" value="CAI0442273.1"/>
    <property type="molecule type" value="Genomic_DNA"/>
</dbReference>
<comment type="caution">
    <text evidence="3">The sequence shown here is derived from an EMBL/GenBank/DDBJ whole genome shotgun (WGS) entry which is preliminary data.</text>
</comment>
<dbReference type="PANTHER" id="PTHR31338:SF20">
    <property type="entry name" value="BET V I_MAJOR LATEX PROTEIN DOMAIN-CONTAINING PROTEIN"/>
    <property type="match status" value="1"/>
</dbReference>
<keyword evidence="4" id="KW-1185">Reference proteome</keyword>
<accession>A0AAV0M9X0</accession>
<reference evidence="3" key="1">
    <citation type="submission" date="2022-08" db="EMBL/GenBank/DDBJ databases">
        <authorList>
            <person name="Gutierrez-Valencia J."/>
        </authorList>
    </citation>
    <scope>NUCLEOTIDE SEQUENCE</scope>
</reference>
<dbReference type="InterPro" id="IPR000916">
    <property type="entry name" value="Bet_v_I/MLP"/>
</dbReference>
<sequence>MAAATADAEMSGKLEAEVELHCSPEKIYEVFRKSGHELPGHAPTHVQGVQVHEGEWDAHGTVKFWIYTCEGKMEVFKERVEYDDANRIMKLNGLEGDVMKLYKVYTSIYEFVAGGGGNDGVAKLSIEYEKRDPSVPAPTKYLNLVSLFVEEADASLVKAEGKLEVFKERVEHDDAKKIVKLNGLEGDVMKLYKVYNIIYECVAGSNGDGKKQGTAKLTIEYEKREPSVPPPTKYMNLITLLVKEADANLAKTA</sequence>
<dbReference type="InterPro" id="IPR023393">
    <property type="entry name" value="START-like_dom_sf"/>
</dbReference>
<dbReference type="Proteomes" id="UP001154282">
    <property type="component" value="Unassembled WGS sequence"/>
</dbReference>
<protein>
    <recommendedName>
        <fullName evidence="2">Bet v I/Major latex protein domain-containing protein</fullName>
    </recommendedName>
</protein>
<dbReference type="InterPro" id="IPR052006">
    <property type="entry name" value="MLP-like"/>
</dbReference>
<dbReference type="CDD" id="cd07816">
    <property type="entry name" value="Bet_v1-like"/>
    <property type="match status" value="1"/>
</dbReference>
<dbReference type="SMART" id="SM01037">
    <property type="entry name" value="Bet_v_1"/>
    <property type="match status" value="2"/>
</dbReference>
<comment type="similarity">
    <text evidence="1">Belongs to the MLP family.</text>
</comment>
<evidence type="ECO:0000313" key="3">
    <source>
        <dbReference type="EMBL" id="CAI0442273.1"/>
    </source>
</evidence>
<dbReference type="PANTHER" id="PTHR31338">
    <property type="entry name" value="POLYKETIDE CYCLASE/DEHYDRASE AND LIPID TRANSPORT SUPERFAMILY PROTEIN"/>
    <property type="match status" value="1"/>
</dbReference>
<gene>
    <name evidence="3" type="ORF">LITE_LOCUS27201</name>
</gene>
<dbReference type="GO" id="GO:0006952">
    <property type="term" value="P:defense response"/>
    <property type="evidence" value="ECO:0007669"/>
    <property type="project" value="InterPro"/>
</dbReference>
<organism evidence="3 4">
    <name type="scientific">Linum tenue</name>
    <dbReference type="NCBI Taxonomy" id="586396"/>
    <lineage>
        <taxon>Eukaryota</taxon>
        <taxon>Viridiplantae</taxon>
        <taxon>Streptophyta</taxon>
        <taxon>Embryophyta</taxon>
        <taxon>Tracheophyta</taxon>
        <taxon>Spermatophyta</taxon>
        <taxon>Magnoliopsida</taxon>
        <taxon>eudicotyledons</taxon>
        <taxon>Gunneridae</taxon>
        <taxon>Pentapetalae</taxon>
        <taxon>rosids</taxon>
        <taxon>fabids</taxon>
        <taxon>Malpighiales</taxon>
        <taxon>Linaceae</taxon>
        <taxon>Linum</taxon>
    </lineage>
</organism>
<dbReference type="SUPFAM" id="SSF55961">
    <property type="entry name" value="Bet v1-like"/>
    <property type="match status" value="2"/>
</dbReference>
<name>A0AAV0M9X0_9ROSI</name>
<dbReference type="Gene3D" id="3.30.530.20">
    <property type="match status" value="2"/>
</dbReference>
<evidence type="ECO:0000259" key="2">
    <source>
        <dbReference type="SMART" id="SM01037"/>
    </source>
</evidence>
<evidence type="ECO:0000256" key="1">
    <source>
        <dbReference type="ARBA" id="ARBA00038242"/>
    </source>
</evidence>
<dbReference type="Pfam" id="PF00407">
    <property type="entry name" value="Bet_v_1"/>
    <property type="match status" value="2"/>
</dbReference>
<proteinExistence type="inferred from homology"/>
<evidence type="ECO:0000313" key="4">
    <source>
        <dbReference type="Proteomes" id="UP001154282"/>
    </source>
</evidence>
<dbReference type="AlphaFoldDB" id="A0AAV0M9X0"/>
<feature type="domain" description="Bet v I/Major latex protein" evidence="2">
    <location>
        <begin position="9"/>
        <end position="159"/>
    </location>
</feature>
<feature type="domain" description="Bet v I/Major latex protein" evidence="2">
    <location>
        <begin position="160"/>
        <end position="252"/>
    </location>
</feature>